<feature type="region of interest" description="Disordered" evidence="8">
    <location>
        <begin position="579"/>
        <end position="655"/>
    </location>
</feature>
<dbReference type="Pfam" id="PF00172">
    <property type="entry name" value="Zn_clus"/>
    <property type="match status" value="1"/>
</dbReference>
<gene>
    <name evidence="10" type="ORF">DFH08DRAFT_680462</name>
</gene>
<dbReference type="EMBL" id="JARIHO010000002">
    <property type="protein sequence ID" value="KAJ7367250.1"/>
    <property type="molecule type" value="Genomic_DNA"/>
</dbReference>
<dbReference type="Proteomes" id="UP001218218">
    <property type="component" value="Unassembled WGS sequence"/>
</dbReference>
<dbReference type="PANTHER" id="PTHR31313">
    <property type="entry name" value="TY1 ENHANCER ACTIVATOR"/>
    <property type="match status" value="1"/>
</dbReference>
<dbReference type="GO" id="GO:0006351">
    <property type="term" value="P:DNA-templated transcription"/>
    <property type="evidence" value="ECO:0007669"/>
    <property type="project" value="InterPro"/>
</dbReference>
<feature type="domain" description="Zn(2)-C6 fungal-type" evidence="9">
    <location>
        <begin position="17"/>
        <end position="49"/>
    </location>
</feature>
<dbReference type="AlphaFoldDB" id="A0AAD7F629"/>
<dbReference type="GO" id="GO:0003677">
    <property type="term" value="F:DNA binding"/>
    <property type="evidence" value="ECO:0007669"/>
    <property type="project" value="UniProtKB-KW"/>
</dbReference>
<dbReference type="InterPro" id="IPR007219">
    <property type="entry name" value="XnlR_reg_dom"/>
</dbReference>
<evidence type="ECO:0000256" key="5">
    <source>
        <dbReference type="ARBA" id="ARBA00023125"/>
    </source>
</evidence>
<name>A0AAD7F629_9AGAR</name>
<dbReference type="PROSITE" id="PS50048">
    <property type="entry name" value="ZN2_CY6_FUNGAL_2"/>
    <property type="match status" value="1"/>
</dbReference>
<dbReference type="InterPro" id="IPR036864">
    <property type="entry name" value="Zn2-C6_fun-type_DNA-bd_sf"/>
</dbReference>
<evidence type="ECO:0000256" key="8">
    <source>
        <dbReference type="SAM" id="MobiDB-lite"/>
    </source>
</evidence>
<evidence type="ECO:0000313" key="10">
    <source>
        <dbReference type="EMBL" id="KAJ7367250.1"/>
    </source>
</evidence>
<comment type="caution">
    <text evidence="10">The sequence shown here is derived from an EMBL/GenBank/DDBJ whole genome shotgun (WGS) entry which is preliminary data.</text>
</comment>
<evidence type="ECO:0000256" key="7">
    <source>
        <dbReference type="ARBA" id="ARBA00023242"/>
    </source>
</evidence>
<proteinExistence type="predicted"/>
<evidence type="ECO:0000256" key="2">
    <source>
        <dbReference type="ARBA" id="ARBA00022723"/>
    </source>
</evidence>
<dbReference type="Gene3D" id="4.10.240.10">
    <property type="entry name" value="Zn(2)-C6 fungal-type DNA-binding domain"/>
    <property type="match status" value="1"/>
</dbReference>
<keyword evidence="4" id="KW-0805">Transcription regulation</keyword>
<evidence type="ECO:0000256" key="1">
    <source>
        <dbReference type="ARBA" id="ARBA00004123"/>
    </source>
</evidence>
<comment type="subcellular location">
    <subcellularLocation>
        <location evidence="1">Nucleus</location>
    </subcellularLocation>
</comment>
<reference evidence="10" key="1">
    <citation type="submission" date="2023-03" db="EMBL/GenBank/DDBJ databases">
        <title>Massive genome expansion in bonnet fungi (Mycena s.s.) driven by repeated elements and novel gene families across ecological guilds.</title>
        <authorList>
            <consortium name="Lawrence Berkeley National Laboratory"/>
            <person name="Harder C.B."/>
            <person name="Miyauchi S."/>
            <person name="Viragh M."/>
            <person name="Kuo A."/>
            <person name="Thoen E."/>
            <person name="Andreopoulos B."/>
            <person name="Lu D."/>
            <person name="Skrede I."/>
            <person name="Drula E."/>
            <person name="Henrissat B."/>
            <person name="Morin E."/>
            <person name="Kohler A."/>
            <person name="Barry K."/>
            <person name="LaButti K."/>
            <person name="Morin E."/>
            <person name="Salamov A."/>
            <person name="Lipzen A."/>
            <person name="Mereny Z."/>
            <person name="Hegedus B."/>
            <person name="Baldrian P."/>
            <person name="Stursova M."/>
            <person name="Weitz H."/>
            <person name="Taylor A."/>
            <person name="Grigoriev I.V."/>
            <person name="Nagy L.G."/>
            <person name="Martin F."/>
            <person name="Kauserud H."/>
        </authorList>
    </citation>
    <scope>NUCLEOTIDE SEQUENCE</scope>
    <source>
        <strain evidence="10">CBHHK002</strain>
    </source>
</reference>
<keyword evidence="5" id="KW-0238">DNA-binding</keyword>
<dbReference type="GO" id="GO:0000981">
    <property type="term" value="F:DNA-binding transcription factor activity, RNA polymerase II-specific"/>
    <property type="evidence" value="ECO:0007669"/>
    <property type="project" value="InterPro"/>
</dbReference>
<keyword evidence="6" id="KW-0804">Transcription</keyword>
<protein>
    <recommendedName>
        <fullName evidence="9">Zn(2)-C6 fungal-type domain-containing protein</fullName>
    </recommendedName>
</protein>
<dbReference type="InterPro" id="IPR051615">
    <property type="entry name" value="Transcr_Regulatory_Elem"/>
</dbReference>
<keyword evidence="3" id="KW-0862">Zinc</keyword>
<evidence type="ECO:0000259" key="9">
    <source>
        <dbReference type="PROSITE" id="PS50048"/>
    </source>
</evidence>
<dbReference type="SUPFAM" id="SSF57701">
    <property type="entry name" value="Zn2/Cys6 DNA-binding domain"/>
    <property type="match status" value="1"/>
</dbReference>
<evidence type="ECO:0000313" key="11">
    <source>
        <dbReference type="Proteomes" id="UP001218218"/>
    </source>
</evidence>
<dbReference type="InterPro" id="IPR001138">
    <property type="entry name" value="Zn2Cys6_DnaBD"/>
</dbReference>
<sequence>MPKGSAPKIRKPYVTQACTICRARKSKCDGVKPVCGSCVSFGRDDECSWGRHVAPRKPRTEAHFEALRKRESSLQAYVDLLEGILAKCICQDGSYLQFRPRLGEQDAREALGGDSSDTDVLDSDEEITQELTVPAQRLKARYGGLLLRDPYFGSMCIPPASNKVSRVPKVVQNPTAVYVLQVDGVDISRSHPNIDWSRYLPPEVAIERREHDKILDLTFKFRSMFQVIPSLFLKDMYRALSVPRSEEHPTTAHYSPMLHNAILSVFAVFSDNPYLRDPKTRLHFVQAAKACSEVQEPDPNMVHAFALIGEFYADCGKKRIAAELYFGMSTRLSMSLGLGVDATEWVKAGLITHDEMTGRNWAHWATFSLNLSWALYFGKNIGESHQRSTPMPLVQSEFDQSLWYHPGTKTPPQPSYLTLIVSEASALLVIAHQIVDVLNSLRPLNRQDAIRIDENITRIESPIQNSDPEVDHVKLCTRAAENILELTETWSALFTLRLSSLKIRGAIFAAGTVLLLRALQATASARIAHGVLHTSLAQVETCIRYLHEMGETWASAMRTGDMLQALLNDRLRPVIARRVAQRGGPTPAVATSTHEETPAGSGAGTNALPAEPEPEPTPSYPVEWGPHLTQDAAGWSPSEPPVDLEFSESESAQTQNPCFEASCTGLMNEAFPELNMNGFVYPTSNSWFADDEPR</sequence>
<keyword evidence="2" id="KW-0479">Metal-binding</keyword>
<evidence type="ECO:0000256" key="3">
    <source>
        <dbReference type="ARBA" id="ARBA00022833"/>
    </source>
</evidence>
<dbReference type="CDD" id="cd12148">
    <property type="entry name" value="fungal_TF_MHR"/>
    <property type="match status" value="1"/>
</dbReference>
<keyword evidence="11" id="KW-1185">Reference proteome</keyword>
<evidence type="ECO:0000256" key="4">
    <source>
        <dbReference type="ARBA" id="ARBA00023015"/>
    </source>
</evidence>
<organism evidence="10 11">
    <name type="scientific">Mycena albidolilacea</name>
    <dbReference type="NCBI Taxonomy" id="1033008"/>
    <lineage>
        <taxon>Eukaryota</taxon>
        <taxon>Fungi</taxon>
        <taxon>Dikarya</taxon>
        <taxon>Basidiomycota</taxon>
        <taxon>Agaricomycotina</taxon>
        <taxon>Agaricomycetes</taxon>
        <taxon>Agaricomycetidae</taxon>
        <taxon>Agaricales</taxon>
        <taxon>Marasmiineae</taxon>
        <taxon>Mycenaceae</taxon>
        <taxon>Mycena</taxon>
    </lineage>
</organism>
<dbReference type="GO" id="GO:0008270">
    <property type="term" value="F:zinc ion binding"/>
    <property type="evidence" value="ECO:0007669"/>
    <property type="project" value="InterPro"/>
</dbReference>
<dbReference type="PANTHER" id="PTHR31313:SF81">
    <property type="entry name" value="TY1 ENHANCER ACTIVATOR"/>
    <property type="match status" value="1"/>
</dbReference>
<dbReference type="SMART" id="SM00066">
    <property type="entry name" value="GAL4"/>
    <property type="match status" value="1"/>
</dbReference>
<dbReference type="CDD" id="cd00067">
    <property type="entry name" value="GAL4"/>
    <property type="match status" value="1"/>
</dbReference>
<dbReference type="GO" id="GO:0005634">
    <property type="term" value="C:nucleus"/>
    <property type="evidence" value="ECO:0007669"/>
    <property type="project" value="UniProtKB-SubCell"/>
</dbReference>
<dbReference type="PROSITE" id="PS00463">
    <property type="entry name" value="ZN2_CY6_FUNGAL_1"/>
    <property type="match status" value="1"/>
</dbReference>
<keyword evidence="7" id="KW-0539">Nucleus</keyword>
<accession>A0AAD7F629</accession>
<dbReference type="Pfam" id="PF04082">
    <property type="entry name" value="Fungal_trans"/>
    <property type="match status" value="1"/>
</dbReference>
<evidence type="ECO:0000256" key="6">
    <source>
        <dbReference type="ARBA" id="ARBA00023163"/>
    </source>
</evidence>